<evidence type="ECO:0000259" key="2">
    <source>
        <dbReference type="PROSITE" id="PS51222"/>
    </source>
</evidence>
<organism evidence="3 4">
    <name type="scientific">Colocasia esculenta</name>
    <name type="common">Wild taro</name>
    <name type="synonym">Arum esculentum</name>
    <dbReference type="NCBI Taxonomy" id="4460"/>
    <lineage>
        <taxon>Eukaryota</taxon>
        <taxon>Viridiplantae</taxon>
        <taxon>Streptophyta</taxon>
        <taxon>Embryophyta</taxon>
        <taxon>Tracheophyta</taxon>
        <taxon>Spermatophyta</taxon>
        <taxon>Magnoliopsida</taxon>
        <taxon>Liliopsida</taxon>
        <taxon>Araceae</taxon>
        <taxon>Aroideae</taxon>
        <taxon>Colocasieae</taxon>
        <taxon>Colocasia</taxon>
    </lineage>
</organism>
<accession>A0A843VDK7</accession>
<dbReference type="SMART" id="SM00767">
    <property type="entry name" value="DCD"/>
    <property type="match status" value="1"/>
</dbReference>
<dbReference type="OrthoDB" id="45365at2759"/>
<dbReference type="PANTHER" id="PTHR46034">
    <property type="match status" value="1"/>
</dbReference>
<gene>
    <name evidence="3" type="ORF">Taro_024140</name>
</gene>
<dbReference type="InterPro" id="IPR044832">
    <property type="entry name" value="NRP-like"/>
</dbReference>
<dbReference type="EMBL" id="NMUH01001350">
    <property type="protein sequence ID" value="MQL91524.1"/>
    <property type="molecule type" value="Genomic_DNA"/>
</dbReference>
<protein>
    <recommendedName>
        <fullName evidence="2">DCD domain-containing protein</fullName>
    </recommendedName>
</protein>
<name>A0A843VDK7_COLES</name>
<evidence type="ECO:0000256" key="1">
    <source>
        <dbReference type="SAM" id="MobiDB-lite"/>
    </source>
</evidence>
<sequence>MGHVAGLPGPHIAYVRNIEPGLPLFLFNYSDRKLHGIYEAASHGQMNIDPYGWSNNGKERTPYPAQVRIYIKTHCQSLSEAQFKPIISDNYYRPHHFYFELDHTQLQGLLSLFAPMRLTGNTSLTYGAPKRNDLLKTLPTTKMKAEPLADAMVPGQQEEPASERKRGPKLAFRIRENKYAPLLSDEIANNQGTQSRASSISSEDGGIKDHVSDWEDLANDDVAAAPSSCSQGVNGEGKPLDRELVINGDQVTMTPEERVLVKLKKLALERNSLSQLSKDSADDDSAPYVSAMPSEDSKQIPDVPPISSEDNMSTCDPCPNSAVLIRMLKELQERTKALEKKQVSLFVL</sequence>
<reference evidence="3" key="1">
    <citation type="submission" date="2017-07" db="EMBL/GenBank/DDBJ databases">
        <title>Taro Niue Genome Assembly and Annotation.</title>
        <authorList>
            <person name="Atibalentja N."/>
            <person name="Keating K."/>
            <person name="Fields C.J."/>
        </authorList>
    </citation>
    <scope>NUCLEOTIDE SEQUENCE</scope>
    <source>
        <strain evidence="3">Niue_2</strain>
        <tissue evidence="3">Leaf</tissue>
    </source>
</reference>
<evidence type="ECO:0000313" key="4">
    <source>
        <dbReference type="Proteomes" id="UP000652761"/>
    </source>
</evidence>
<dbReference type="GO" id="GO:0034976">
    <property type="term" value="P:response to endoplasmic reticulum stress"/>
    <property type="evidence" value="ECO:0007669"/>
    <property type="project" value="InterPro"/>
</dbReference>
<dbReference type="Pfam" id="PF10539">
    <property type="entry name" value="Dev_Cell_Death"/>
    <property type="match status" value="1"/>
</dbReference>
<dbReference type="Proteomes" id="UP000652761">
    <property type="component" value="Unassembled WGS sequence"/>
</dbReference>
<dbReference type="PROSITE" id="PS51222">
    <property type="entry name" value="DCD"/>
    <property type="match status" value="1"/>
</dbReference>
<dbReference type="InterPro" id="IPR013989">
    <property type="entry name" value="Dev_and_cell_death_domain"/>
</dbReference>
<feature type="region of interest" description="Disordered" evidence="1">
    <location>
        <begin position="274"/>
        <end position="315"/>
    </location>
</feature>
<dbReference type="AlphaFoldDB" id="A0A843VDK7"/>
<comment type="caution">
    <text evidence="3">The sequence shown here is derived from an EMBL/GenBank/DDBJ whole genome shotgun (WGS) entry which is preliminary data.</text>
</comment>
<dbReference type="PANTHER" id="PTHR46034:SF7">
    <property type="entry name" value="INFLUENZA VIRUS NS1A-BINDING PROTEIN"/>
    <property type="match status" value="1"/>
</dbReference>
<feature type="compositionally biased region" description="Polar residues" evidence="1">
    <location>
        <begin position="187"/>
        <end position="202"/>
    </location>
</feature>
<feature type="domain" description="DCD" evidence="2">
    <location>
        <begin position="1"/>
        <end position="115"/>
    </location>
</feature>
<feature type="region of interest" description="Disordered" evidence="1">
    <location>
        <begin position="183"/>
        <end position="211"/>
    </location>
</feature>
<keyword evidence="4" id="KW-1185">Reference proteome</keyword>
<evidence type="ECO:0000313" key="3">
    <source>
        <dbReference type="EMBL" id="MQL91524.1"/>
    </source>
</evidence>
<proteinExistence type="predicted"/>